<dbReference type="Gene3D" id="3.60.20.10">
    <property type="entry name" value="Glutamine Phosphoribosylpyrophosphate, subunit 1, domain 1"/>
    <property type="match status" value="1"/>
</dbReference>
<dbReference type="InterPro" id="IPR023333">
    <property type="entry name" value="Proteasome_suB-type"/>
</dbReference>
<comment type="subcellular location">
    <subcellularLocation>
        <location evidence="1">Nucleus</location>
    </subcellularLocation>
</comment>
<evidence type="ECO:0000256" key="3">
    <source>
        <dbReference type="ARBA" id="ARBA00022942"/>
    </source>
</evidence>
<name>A0A4T0JAP4_WALIC</name>
<dbReference type="InterPro" id="IPR029055">
    <property type="entry name" value="Ntn_hydrolases_N"/>
</dbReference>
<evidence type="ECO:0008006" key="7">
    <source>
        <dbReference type="Google" id="ProtNLM"/>
    </source>
</evidence>
<dbReference type="SUPFAM" id="SSF56235">
    <property type="entry name" value="N-terminal nucleophile aminohydrolases (Ntn hydrolases)"/>
    <property type="match status" value="1"/>
</dbReference>
<evidence type="ECO:0000256" key="2">
    <source>
        <dbReference type="ARBA" id="ARBA00022490"/>
    </source>
</evidence>
<organism evidence="5 6">
    <name type="scientific">Wallemia ichthyophaga</name>
    <dbReference type="NCBI Taxonomy" id="245174"/>
    <lineage>
        <taxon>Eukaryota</taxon>
        <taxon>Fungi</taxon>
        <taxon>Dikarya</taxon>
        <taxon>Basidiomycota</taxon>
        <taxon>Wallemiomycotina</taxon>
        <taxon>Wallemiomycetes</taxon>
        <taxon>Wallemiales</taxon>
        <taxon>Wallemiaceae</taxon>
        <taxon>Wallemia</taxon>
    </lineage>
</organism>
<dbReference type="PANTHER" id="PTHR32194:SF2">
    <property type="entry name" value="PROTEASOME SUBUNIT BETA TYPE-1"/>
    <property type="match status" value="1"/>
</dbReference>
<gene>
    <name evidence="5" type="ORF">E3P86_01467</name>
</gene>
<dbReference type="GO" id="GO:0005634">
    <property type="term" value="C:nucleus"/>
    <property type="evidence" value="ECO:0007669"/>
    <property type="project" value="UniProtKB-SubCell"/>
</dbReference>
<dbReference type="GO" id="GO:0005839">
    <property type="term" value="C:proteasome core complex"/>
    <property type="evidence" value="ECO:0007669"/>
    <property type="project" value="InterPro"/>
</dbReference>
<dbReference type="GO" id="GO:0051603">
    <property type="term" value="P:proteolysis involved in protein catabolic process"/>
    <property type="evidence" value="ECO:0007669"/>
    <property type="project" value="InterPro"/>
</dbReference>
<evidence type="ECO:0000256" key="4">
    <source>
        <dbReference type="ARBA" id="ARBA00023242"/>
    </source>
</evidence>
<keyword evidence="3" id="KW-0647">Proteasome</keyword>
<keyword evidence="2" id="KW-0963">Cytoplasm</keyword>
<evidence type="ECO:0000313" key="6">
    <source>
        <dbReference type="Proteomes" id="UP000310689"/>
    </source>
</evidence>
<evidence type="ECO:0000256" key="1">
    <source>
        <dbReference type="ARBA" id="ARBA00004123"/>
    </source>
</evidence>
<dbReference type="InterPro" id="IPR001353">
    <property type="entry name" value="Proteasome_sua/b"/>
</dbReference>
<comment type="caution">
    <text evidence="5">The sequence shown here is derived from an EMBL/GenBank/DDBJ whole genome shotgun (WGS) entry which is preliminary data.</text>
</comment>
<dbReference type="FunFam" id="3.60.20.10:FF:000027">
    <property type="entry name" value="Proteasome subunit beta type-6"/>
    <property type="match status" value="1"/>
</dbReference>
<proteinExistence type="predicted"/>
<protein>
    <recommendedName>
        <fullName evidence="7">Proteasome subunit alpha type-6</fullName>
    </recommendedName>
</protein>
<accession>A0A4T0JAP4</accession>
<dbReference type="PANTHER" id="PTHR32194">
    <property type="entry name" value="METALLOPROTEASE TLDD"/>
    <property type="match status" value="1"/>
</dbReference>
<dbReference type="EMBL" id="SPOI01000051">
    <property type="protein sequence ID" value="TIB38732.1"/>
    <property type="molecule type" value="Genomic_DNA"/>
</dbReference>
<dbReference type="GO" id="GO:0005737">
    <property type="term" value="C:cytoplasm"/>
    <property type="evidence" value="ECO:0007669"/>
    <property type="project" value="TreeGrafter"/>
</dbReference>
<dbReference type="Pfam" id="PF00227">
    <property type="entry name" value="Proteasome"/>
    <property type="match status" value="1"/>
</dbReference>
<sequence>MKFLEPIENQSTFKILFDLGSILQSSFGGESTCLSKSTNVIFSIYASWQSQAKIFALSRVILVNQRASPSNRDTKPKSGDCWYTSYPTHFTILSTQRNEKATIAANGFAADCKQLVKRVKWRLETYKHAHNREMPLKSIARMVQTMLYGKRFFPFYSYVIIGGIDDDGTGAVYGFDPVGSYERETCRAAGAAQSLLQPFLDNQIYFRNQQPADPTNPPIPGTLPLDNVLAIVTDSFTGATERHIEVGDALEMYVVTNSNCDLGALQQITQSATKTDLEQVAREEAEFNGPKSCKTFKLLRQLKKD</sequence>
<keyword evidence="4" id="KW-0539">Nucleus</keyword>
<reference evidence="5 6" key="1">
    <citation type="submission" date="2019-03" db="EMBL/GenBank/DDBJ databases">
        <title>Sequencing 23 genomes of Wallemia ichthyophaga.</title>
        <authorList>
            <person name="Gostincar C."/>
        </authorList>
    </citation>
    <scope>NUCLEOTIDE SEQUENCE [LARGE SCALE GENOMIC DNA]</scope>
    <source>
        <strain evidence="5 6">EXF-6200</strain>
    </source>
</reference>
<evidence type="ECO:0000313" key="5">
    <source>
        <dbReference type="EMBL" id="TIB38732.1"/>
    </source>
</evidence>
<dbReference type="Proteomes" id="UP000310689">
    <property type="component" value="Unassembled WGS sequence"/>
</dbReference>
<dbReference type="AlphaFoldDB" id="A0A4T0JAP4"/>